<evidence type="ECO:0000256" key="1">
    <source>
        <dbReference type="ARBA" id="ARBA00004418"/>
    </source>
</evidence>
<sequence>MLTDRKIHIVFISAFSLCLAYGCWLYVSHFVIDGHYKKLSLRHLIQPSRISGPYEAELSRTLSRDQHWSLHGLAYLKHKFLKTGITSKVLIGQDDWLFLQEEDGRKVLHQSLRIYRYTPLELRSWCLNIRQRNFWAHKYGIDYVLAIAPNKASIYPEYLPERFHSPTRSRSLDQLIADLPDITIIDLTDSIRNRKSQGLLYYPTDTHWNATGAYWGYRALMQRLPPPYATTPLSRTELYIRDSMQRNGDLNRMALAISDRREKVDYPVPVSTRTQSREEKAESAGVSINTQVFTQADTSLARVVFDHDSYLKDFEPLFAEHFSESTFLWGFQDFHADLIRRKQVDLVVDEFVERALIGPTPRNEWPVIQEFWAEHFDTLAPFIQLDDLSFPELIPALQKLDLPTDRIAVLRIHSKPRETDKLVIDYGTEQGYYWLREEGDVYYLEYDSKQVQNFRVENQTPHTIKVEVRLY</sequence>
<reference evidence="9 10" key="1">
    <citation type="submission" date="2017-10" db="EMBL/GenBank/DDBJ databases">
        <title>The draft genome sequence of Lewinella nigricans NBRC 102662.</title>
        <authorList>
            <person name="Wang K."/>
        </authorList>
    </citation>
    <scope>NUCLEOTIDE SEQUENCE [LARGE SCALE GENOMIC DNA]</scope>
    <source>
        <strain evidence="9 10">NBRC 102662</strain>
    </source>
</reference>
<comment type="subcellular location">
    <subcellularLocation>
        <location evidence="1">Periplasm</location>
    </subcellularLocation>
</comment>
<keyword evidence="7" id="KW-0812">Transmembrane</keyword>
<dbReference type="AlphaFoldDB" id="A0A2D0NAD2"/>
<gene>
    <name evidence="9" type="ORF">CRP01_19655</name>
</gene>
<evidence type="ECO:0000313" key="9">
    <source>
        <dbReference type="EMBL" id="PHN04733.1"/>
    </source>
</evidence>
<evidence type="ECO:0000256" key="4">
    <source>
        <dbReference type="ARBA" id="ARBA00022729"/>
    </source>
</evidence>
<keyword evidence="5" id="KW-0574">Periplasm</keyword>
<dbReference type="EMBL" id="PDUD01000024">
    <property type="protein sequence ID" value="PHN04733.1"/>
    <property type="molecule type" value="Genomic_DNA"/>
</dbReference>
<dbReference type="Proteomes" id="UP000223913">
    <property type="component" value="Unassembled WGS sequence"/>
</dbReference>
<name>A0A2D0NAD2_FLAN2</name>
<comment type="caution">
    <text evidence="9">The sequence shown here is derived from an EMBL/GenBank/DDBJ whole genome shotgun (WGS) entry which is preliminary data.</text>
</comment>
<dbReference type="PROSITE" id="PS51257">
    <property type="entry name" value="PROKAR_LIPOPROTEIN"/>
    <property type="match status" value="1"/>
</dbReference>
<evidence type="ECO:0000256" key="3">
    <source>
        <dbReference type="ARBA" id="ARBA00022679"/>
    </source>
</evidence>
<dbReference type="UniPathway" id="UPA00286"/>
<evidence type="ECO:0000259" key="8">
    <source>
        <dbReference type="Pfam" id="PF16822"/>
    </source>
</evidence>
<organism evidence="9 10">
    <name type="scientific">Flavilitoribacter nigricans (strain ATCC 23147 / DSM 23189 / NBRC 102662 / NCIMB 1420 / SS-2)</name>
    <name type="common">Lewinella nigricans</name>
    <dbReference type="NCBI Taxonomy" id="1122177"/>
    <lineage>
        <taxon>Bacteria</taxon>
        <taxon>Pseudomonadati</taxon>
        <taxon>Bacteroidota</taxon>
        <taxon>Saprospiria</taxon>
        <taxon>Saprospirales</taxon>
        <taxon>Lewinellaceae</taxon>
        <taxon>Flavilitoribacter</taxon>
    </lineage>
</organism>
<feature type="domain" description="AlgX/AlgJ SGNH hydrolase-like" evidence="8">
    <location>
        <begin position="89"/>
        <end position="281"/>
    </location>
</feature>
<protein>
    <recommendedName>
        <fullName evidence="8">AlgX/AlgJ SGNH hydrolase-like domain-containing protein</fullName>
    </recommendedName>
</protein>
<keyword evidence="3" id="KW-0808">Transferase</keyword>
<dbReference type="GO" id="GO:0042121">
    <property type="term" value="P:alginic acid biosynthetic process"/>
    <property type="evidence" value="ECO:0007669"/>
    <property type="project" value="UniProtKB-UniPathway"/>
</dbReference>
<feature type="transmembrane region" description="Helical" evidence="7">
    <location>
        <begin position="7"/>
        <end position="27"/>
    </location>
</feature>
<proteinExistence type="predicted"/>
<dbReference type="OrthoDB" id="175771at2"/>
<keyword evidence="10" id="KW-1185">Reference proteome</keyword>
<keyword evidence="4" id="KW-0732">Signal</keyword>
<accession>A0A2D0NAD2</accession>
<evidence type="ECO:0000313" key="10">
    <source>
        <dbReference type="Proteomes" id="UP000223913"/>
    </source>
</evidence>
<evidence type="ECO:0000256" key="7">
    <source>
        <dbReference type="SAM" id="Phobius"/>
    </source>
</evidence>
<dbReference type="InterPro" id="IPR031811">
    <property type="entry name" value="ALGX/ALGJ_SGNH-like"/>
</dbReference>
<dbReference type="GO" id="GO:0042597">
    <property type="term" value="C:periplasmic space"/>
    <property type="evidence" value="ECO:0007669"/>
    <property type="project" value="UniProtKB-SubCell"/>
</dbReference>
<evidence type="ECO:0000256" key="2">
    <source>
        <dbReference type="ARBA" id="ARBA00005182"/>
    </source>
</evidence>
<comment type="pathway">
    <text evidence="2">Glycan biosynthesis; alginate biosynthesis.</text>
</comment>
<keyword evidence="7" id="KW-0472">Membrane</keyword>
<dbReference type="Pfam" id="PF16822">
    <property type="entry name" value="ALGX"/>
    <property type="match status" value="1"/>
</dbReference>
<evidence type="ECO:0000256" key="5">
    <source>
        <dbReference type="ARBA" id="ARBA00022764"/>
    </source>
</evidence>
<keyword evidence="7" id="KW-1133">Transmembrane helix</keyword>
<evidence type="ECO:0000256" key="6">
    <source>
        <dbReference type="ARBA" id="ARBA00022841"/>
    </source>
</evidence>
<dbReference type="GO" id="GO:0016740">
    <property type="term" value="F:transferase activity"/>
    <property type="evidence" value="ECO:0007669"/>
    <property type="project" value="UniProtKB-KW"/>
</dbReference>
<keyword evidence="6" id="KW-0016">Alginate biosynthesis</keyword>